<keyword evidence="2" id="KW-1185">Reference proteome</keyword>
<evidence type="ECO:0000313" key="2">
    <source>
        <dbReference type="Proteomes" id="UP000485058"/>
    </source>
</evidence>
<sequence>MDQPHALRPAAFGNGALWLSWAPGLCVAGGGGAGIATLVKAGIEVGLWAVADRGHSLLTWVAQPWPDGCNADMPQTSHVPRIGAPQVVCMDGAELQEAQDLNPEFMQRMREAAAMGGLGGAAAR</sequence>
<gene>
    <name evidence="1" type="ORF">HaLaN_25246</name>
</gene>
<reference evidence="1 2" key="1">
    <citation type="submission" date="2020-02" db="EMBL/GenBank/DDBJ databases">
        <title>Draft genome sequence of Haematococcus lacustris strain NIES-144.</title>
        <authorList>
            <person name="Morimoto D."/>
            <person name="Nakagawa S."/>
            <person name="Yoshida T."/>
            <person name="Sawayama S."/>
        </authorList>
    </citation>
    <scope>NUCLEOTIDE SEQUENCE [LARGE SCALE GENOMIC DNA]</scope>
    <source>
        <strain evidence="1 2">NIES-144</strain>
    </source>
</reference>
<dbReference type="AlphaFoldDB" id="A0A6A0A4A5"/>
<protein>
    <submittedName>
        <fullName evidence="1">Uncharacterized protein</fullName>
    </submittedName>
</protein>
<comment type="caution">
    <text evidence="1">The sequence shown here is derived from an EMBL/GenBank/DDBJ whole genome shotgun (WGS) entry which is preliminary data.</text>
</comment>
<dbReference type="EMBL" id="BLLF01003313">
    <property type="protein sequence ID" value="GFH26998.1"/>
    <property type="molecule type" value="Genomic_DNA"/>
</dbReference>
<evidence type="ECO:0000313" key="1">
    <source>
        <dbReference type="EMBL" id="GFH26998.1"/>
    </source>
</evidence>
<dbReference type="Proteomes" id="UP000485058">
    <property type="component" value="Unassembled WGS sequence"/>
</dbReference>
<accession>A0A6A0A4A5</accession>
<organism evidence="1 2">
    <name type="scientific">Haematococcus lacustris</name>
    <name type="common">Green alga</name>
    <name type="synonym">Haematococcus pluvialis</name>
    <dbReference type="NCBI Taxonomy" id="44745"/>
    <lineage>
        <taxon>Eukaryota</taxon>
        <taxon>Viridiplantae</taxon>
        <taxon>Chlorophyta</taxon>
        <taxon>core chlorophytes</taxon>
        <taxon>Chlorophyceae</taxon>
        <taxon>CS clade</taxon>
        <taxon>Chlamydomonadales</taxon>
        <taxon>Haematococcaceae</taxon>
        <taxon>Haematococcus</taxon>
    </lineage>
</organism>
<proteinExistence type="predicted"/>
<name>A0A6A0A4A5_HAELA</name>